<dbReference type="HAMAP" id="MF_00052_B">
    <property type="entry name" value="RNase_HII_B"/>
    <property type="match status" value="1"/>
</dbReference>
<dbReference type="EMBL" id="CP002431">
    <property type="protein sequence ID" value="ADU61784.1"/>
    <property type="molecule type" value="Genomic_DNA"/>
</dbReference>
<dbReference type="GO" id="GO:0032299">
    <property type="term" value="C:ribonuclease H2 complex"/>
    <property type="evidence" value="ECO:0007669"/>
    <property type="project" value="TreeGrafter"/>
</dbReference>
<dbReference type="GO" id="GO:0004523">
    <property type="term" value="F:RNA-DNA hybrid ribonuclease activity"/>
    <property type="evidence" value="ECO:0007669"/>
    <property type="project" value="UniProtKB-UniRule"/>
</dbReference>
<comment type="cofactor">
    <cofactor evidence="14 15">
        <name>Mn(2+)</name>
        <dbReference type="ChEBI" id="CHEBI:29035"/>
    </cofactor>
    <cofactor evidence="14 15">
        <name>Mg(2+)</name>
        <dbReference type="ChEBI" id="CHEBI:18420"/>
    </cofactor>
    <text evidence="14 15">Manganese or magnesium. Binds 1 divalent metal ion per monomer in the absence of substrate. May bind a second metal ion after substrate binding.</text>
</comment>
<gene>
    <name evidence="14" type="primary">rnhB</name>
    <name evidence="18" type="ordered locus">Daes_0767</name>
</gene>
<dbReference type="CDD" id="cd07182">
    <property type="entry name" value="RNase_HII_bacteria_HII_like"/>
    <property type="match status" value="1"/>
</dbReference>
<evidence type="ECO:0000256" key="9">
    <source>
        <dbReference type="ARBA" id="ARBA00022722"/>
    </source>
</evidence>
<proteinExistence type="inferred from homology"/>
<dbReference type="SUPFAM" id="SSF53098">
    <property type="entry name" value="Ribonuclease H-like"/>
    <property type="match status" value="1"/>
</dbReference>
<comment type="similarity">
    <text evidence="5 14 16">Belongs to the RNase HII family.</text>
</comment>
<dbReference type="AlphaFoldDB" id="E6VQQ7"/>
<dbReference type="PROSITE" id="PS51975">
    <property type="entry name" value="RNASE_H_2"/>
    <property type="match status" value="1"/>
</dbReference>
<evidence type="ECO:0000256" key="1">
    <source>
        <dbReference type="ARBA" id="ARBA00000077"/>
    </source>
</evidence>
<evidence type="ECO:0000256" key="3">
    <source>
        <dbReference type="ARBA" id="ARBA00004065"/>
    </source>
</evidence>
<dbReference type="GO" id="GO:0043137">
    <property type="term" value="P:DNA replication, removal of RNA primer"/>
    <property type="evidence" value="ECO:0007669"/>
    <property type="project" value="TreeGrafter"/>
</dbReference>
<dbReference type="EC" id="3.1.26.4" evidence="6 14"/>
<feature type="domain" description="RNase H type-2" evidence="17">
    <location>
        <begin position="9"/>
        <end position="203"/>
    </location>
</feature>
<dbReference type="OrthoDB" id="9803420at2"/>
<comment type="catalytic activity">
    <reaction evidence="1 14 15 16">
        <text>Endonucleolytic cleavage to 5'-phosphomonoester.</text>
        <dbReference type="EC" id="3.1.26.4"/>
    </reaction>
</comment>
<dbReference type="Gene3D" id="3.30.420.10">
    <property type="entry name" value="Ribonuclease H-like superfamily/Ribonuclease H"/>
    <property type="match status" value="1"/>
</dbReference>
<dbReference type="GO" id="GO:0006298">
    <property type="term" value="P:mismatch repair"/>
    <property type="evidence" value="ECO:0007669"/>
    <property type="project" value="TreeGrafter"/>
</dbReference>
<feature type="binding site" evidence="14 15">
    <location>
        <position position="15"/>
    </location>
    <ligand>
        <name>a divalent metal cation</name>
        <dbReference type="ChEBI" id="CHEBI:60240"/>
    </ligand>
</feature>
<dbReference type="GO" id="GO:0003723">
    <property type="term" value="F:RNA binding"/>
    <property type="evidence" value="ECO:0007669"/>
    <property type="project" value="UniProtKB-UniRule"/>
</dbReference>
<dbReference type="InterPro" id="IPR036397">
    <property type="entry name" value="RNaseH_sf"/>
</dbReference>
<evidence type="ECO:0000256" key="7">
    <source>
        <dbReference type="ARBA" id="ARBA00019179"/>
    </source>
</evidence>
<evidence type="ECO:0000313" key="18">
    <source>
        <dbReference type="EMBL" id="ADU61784.1"/>
    </source>
</evidence>
<evidence type="ECO:0000256" key="13">
    <source>
        <dbReference type="ARBA" id="ARBA00023211"/>
    </source>
</evidence>
<keyword evidence="9 14" id="KW-0540">Nuclease</keyword>
<dbReference type="NCBIfam" id="NF000595">
    <property type="entry name" value="PRK00015.1-3"/>
    <property type="match status" value="1"/>
</dbReference>
<feature type="binding site" evidence="14 15">
    <location>
        <position position="16"/>
    </location>
    <ligand>
        <name>a divalent metal cation</name>
        <dbReference type="ChEBI" id="CHEBI:60240"/>
    </ligand>
</feature>
<dbReference type="STRING" id="643562.Daes_0767"/>
<dbReference type="InterPro" id="IPR001352">
    <property type="entry name" value="RNase_HII/HIII"/>
</dbReference>
<organism evidence="18 19">
    <name type="scientific">Pseudodesulfovibrio aespoeensis (strain ATCC 700646 / DSM 10631 / Aspo-2)</name>
    <name type="common">Desulfovibrio aespoeensis</name>
    <dbReference type="NCBI Taxonomy" id="643562"/>
    <lineage>
        <taxon>Bacteria</taxon>
        <taxon>Pseudomonadati</taxon>
        <taxon>Thermodesulfobacteriota</taxon>
        <taxon>Desulfovibrionia</taxon>
        <taxon>Desulfovibrionales</taxon>
        <taxon>Desulfovibrionaceae</taxon>
    </lineage>
</organism>
<dbReference type="Proteomes" id="UP000002191">
    <property type="component" value="Chromosome"/>
</dbReference>
<keyword evidence="12 14" id="KW-0378">Hydrolase</keyword>
<evidence type="ECO:0000256" key="14">
    <source>
        <dbReference type="HAMAP-Rule" id="MF_00052"/>
    </source>
</evidence>
<reference evidence="19" key="1">
    <citation type="submission" date="2010-12" db="EMBL/GenBank/DDBJ databases">
        <title>Complete sequence of Desulfovibrio aespoeensis Aspo-2.</title>
        <authorList>
            <consortium name="US DOE Joint Genome Institute"/>
            <person name="Lucas S."/>
            <person name="Copeland A."/>
            <person name="Lapidus A."/>
            <person name="Cheng J.-F."/>
            <person name="Goodwin L."/>
            <person name="Pitluck S."/>
            <person name="Chertkov O."/>
            <person name="Misra M."/>
            <person name="Detter J.C."/>
            <person name="Han C."/>
            <person name="Tapia R."/>
            <person name="Land M."/>
            <person name="Hauser L."/>
            <person name="Kyrpides N."/>
            <person name="Ivanova N."/>
            <person name="Ovchinnikova G."/>
            <person name="Pedersen K."/>
            <person name="Jagevall S."/>
            <person name="Hazen T."/>
            <person name="Woyke T."/>
        </authorList>
    </citation>
    <scope>NUCLEOTIDE SEQUENCE [LARGE SCALE GENOMIC DNA]</scope>
    <source>
        <strain evidence="19">ATCC 700646 / DSM 10631 / Aspo-2</strain>
    </source>
</reference>
<dbReference type="InterPro" id="IPR024567">
    <property type="entry name" value="RNase_HII/HIII_dom"/>
</dbReference>
<evidence type="ECO:0000256" key="11">
    <source>
        <dbReference type="ARBA" id="ARBA00022759"/>
    </source>
</evidence>
<comment type="function">
    <text evidence="3 14 16">Endonuclease that specifically degrades the RNA of RNA-DNA hybrids.</text>
</comment>
<reference evidence="18 19" key="2">
    <citation type="journal article" date="2014" name="Genome Announc.">
        <title>Complete Genome Sequence of the Subsurface, Mesophilic Sulfate-Reducing Bacterium Desulfovibrio aespoeensis Aspo-2.</title>
        <authorList>
            <person name="Pedersen K."/>
            <person name="Bengtsson A."/>
            <person name="Edlund J."/>
            <person name="Rabe L."/>
            <person name="Hazen T."/>
            <person name="Chakraborty R."/>
            <person name="Goodwin L."/>
            <person name="Shapiro N."/>
        </authorList>
    </citation>
    <scope>NUCLEOTIDE SEQUENCE [LARGE SCALE GENOMIC DNA]</scope>
    <source>
        <strain evidence="19">ATCC 700646 / DSM 10631 / Aspo-2</strain>
    </source>
</reference>
<comment type="cofactor">
    <cofactor evidence="2">
        <name>Mg(2+)</name>
        <dbReference type="ChEBI" id="CHEBI:18420"/>
    </cofactor>
</comment>
<dbReference type="InterPro" id="IPR022898">
    <property type="entry name" value="RNase_HII"/>
</dbReference>
<feature type="binding site" evidence="14 15">
    <location>
        <position position="107"/>
    </location>
    <ligand>
        <name>a divalent metal cation</name>
        <dbReference type="ChEBI" id="CHEBI:60240"/>
    </ligand>
</feature>
<protein>
    <recommendedName>
        <fullName evidence="7 14">Ribonuclease HII</fullName>
        <shortName evidence="14">RNase HII</shortName>
        <ecNumber evidence="6 14">3.1.26.4</ecNumber>
    </recommendedName>
</protein>
<evidence type="ECO:0000256" key="8">
    <source>
        <dbReference type="ARBA" id="ARBA00022490"/>
    </source>
</evidence>
<evidence type="ECO:0000256" key="6">
    <source>
        <dbReference type="ARBA" id="ARBA00012180"/>
    </source>
</evidence>
<dbReference type="PANTHER" id="PTHR10954">
    <property type="entry name" value="RIBONUCLEASE H2 SUBUNIT A"/>
    <property type="match status" value="1"/>
</dbReference>
<keyword evidence="8 14" id="KW-0963">Cytoplasm</keyword>
<evidence type="ECO:0000313" key="19">
    <source>
        <dbReference type="Proteomes" id="UP000002191"/>
    </source>
</evidence>
<evidence type="ECO:0000256" key="12">
    <source>
        <dbReference type="ARBA" id="ARBA00022801"/>
    </source>
</evidence>
<dbReference type="GO" id="GO:0005737">
    <property type="term" value="C:cytoplasm"/>
    <property type="evidence" value="ECO:0007669"/>
    <property type="project" value="UniProtKB-SubCell"/>
</dbReference>
<dbReference type="RefSeq" id="WP_013513715.1">
    <property type="nucleotide sequence ID" value="NC_014844.1"/>
</dbReference>
<accession>E6VQQ7</accession>
<evidence type="ECO:0000256" key="15">
    <source>
        <dbReference type="PROSITE-ProRule" id="PRU01319"/>
    </source>
</evidence>
<dbReference type="InterPro" id="IPR012337">
    <property type="entry name" value="RNaseH-like_sf"/>
</dbReference>
<evidence type="ECO:0000256" key="5">
    <source>
        <dbReference type="ARBA" id="ARBA00007383"/>
    </source>
</evidence>
<evidence type="ECO:0000256" key="16">
    <source>
        <dbReference type="RuleBase" id="RU003515"/>
    </source>
</evidence>
<evidence type="ECO:0000256" key="10">
    <source>
        <dbReference type="ARBA" id="ARBA00022723"/>
    </source>
</evidence>
<dbReference type="eggNOG" id="COG0164">
    <property type="taxonomic scope" value="Bacteria"/>
</dbReference>
<name>E6VQQ7_PSEA9</name>
<dbReference type="HOGENOM" id="CLU_036532_3_1_7"/>
<sequence length="207" mass="22266">MNHPPFPPDAIAGVDEAGRGCLAGPVVAGACILPQTYDLPGLNDSKQLSAAKRETLYPLIRSQAVAWAVGLSWPGEIDRVNILQATFLAMGRAVRALKLSPRFLRIDGNKIIPAHALGLGVSQEWVIGGDGSVPAISAASVLAKTFRDRLMVKLAARYPGYGLERHMGYGTKEHMEAVARLGPCAMHRLTFRGVRPEPAVQRQGRLI</sequence>
<evidence type="ECO:0000256" key="2">
    <source>
        <dbReference type="ARBA" id="ARBA00001946"/>
    </source>
</evidence>
<dbReference type="GO" id="GO:0030145">
    <property type="term" value="F:manganese ion binding"/>
    <property type="evidence" value="ECO:0007669"/>
    <property type="project" value="UniProtKB-UniRule"/>
</dbReference>
<keyword evidence="19" id="KW-1185">Reference proteome</keyword>
<dbReference type="KEGG" id="das:Daes_0767"/>
<keyword evidence="11 14" id="KW-0255">Endonuclease</keyword>
<dbReference type="PANTHER" id="PTHR10954:SF18">
    <property type="entry name" value="RIBONUCLEASE HII"/>
    <property type="match status" value="1"/>
</dbReference>
<keyword evidence="10 14" id="KW-0479">Metal-binding</keyword>
<keyword evidence="13 14" id="KW-0464">Manganese</keyword>
<evidence type="ECO:0000256" key="4">
    <source>
        <dbReference type="ARBA" id="ARBA00004496"/>
    </source>
</evidence>
<dbReference type="Pfam" id="PF01351">
    <property type="entry name" value="RNase_HII"/>
    <property type="match status" value="1"/>
</dbReference>
<evidence type="ECO:0000259" key="17">
    <source>
        <dbReference type="PROSITE" id="PS51975"/>
    </source>
</evidence>
<comment type="subcellular location">
    <subcellularLocation>
        <location evidence="4 14">Cytoplasm</location>
    </subcellularLocation>
</comment>